<dbReference type="PROSITE" id="PS00211">
    <property type="entry name" value="ABC_TRANSPORTER_1"/>
    <property type="match status" value="1"/>
</dbReference>
<evidence type="ECO:0000256" key="2">
    <source>
        <dbReference type="ARBA" id="ARBA00022448"/>
    </source>
</evidence>
<sequence length="570" mass="65774">MEHFTLLQGIWKVGNHYWRSKAKNYAILLLLVIIGLNITSVYIQVWLNQWRNVFFNTLQNRDMAAFLDSLYLWGGLILAAWAVSVYQNYLRQLLAVSWRNWLTDRLLGEYLQSKKYYCLQLQDNGIDNPDQMICEDVKLFIDSLLTIFLWFLYNLGILCSFTLILWELSGSFSLSWGESSITIPGDMVWIAVGYALMVNCVMGKMGHPLVQLNFLQQRYEADFRFALVRLREYAEEIALYSGEKRERHLLRNYFKKVYDNLHKSIKRQKILDSLIFFLCRGTEPLPYIVAVPRFFSGELQLGGLMQVTGAFEKVQRSLLFFSSWYKEITELKAIVKRLAILMDTMEEFKRLDQKQAIRIMDAPDSAFSVENLNLKLPNGELLLDNFAMRLQPGESLLITGSSGCGKSTLIKAIAGIWPFGEGHIHIPQNQQCLFLPQSPYLPVGTLREALLYPRSSQEYSEEAIQGILKKCCLEHLLERLDDQENWSHVLSLGEQQRIAFARAILQRPQWLFLDEATSGLDEATEKKLYSLIRSELKGTGVMSVGHRKDLIVYHQKILTIKGKGCWDLVA</sequence>
<keyword evidence="2" id="KW-0813">Transport</keyword>
<evidence type="ECO:0000256" key="7">
    <source>
        <dbReference type="ARBA" id="ARBA00023136"/>
    </source>
</evidence>
<feature type="transmembrane region" description="Helical" evidence="8">
    <location>
        <begin position="25"/>
        <end position="47"/>
    </location>
</feature>
<dbReference type="Gene3D" id="1.20.1560.10">
    <property type="entry name" value="ABC transporter type 1, transmembrane domain"/>
    <property type="match status" value="1"/>
</dbReference>
<dbReference type="Pfam" id="PF06472">
    <property type="entry name" value="ABC_membrane_2"/>
    <property type="match status" value="1"/>
</dbReference>
<dbReference type="GO" id="GO:0005886">
    <property type="term" value="C:plasma membrane"/>
    <property type="evidence" value="ECO:0007669"/>
    <property type="project" value="UniProtKB-SubCell"/>
</dbReference>
<dbReference type="SMART" id="SM00382">
    <property type="entry name" value="AAA"/>
    <property type="match status" value="1"/>
</dbReference>
<dbReference type="InterPro" id="IPR011527">
    <property type="entry name" value="ABC1_TM_dom"/>
</dbReference>
<keyword evidence="4" id="KW-0547">Nucleotide-binding</keyword>
<dbReference type="PATRIC" id="fig|1149862.3.peg.546"/>
<comment type="subcellular location">
    <subcellularLocation>
        <location evidence="1">Cell membrane</location>
        <topology evidence="1">Multi-pass membrane protein</topology>
    </subcellularLocation>
</comment>
<keyword evidence="3 8" id="KW-0812">Transmembrane</keyword>
<protein>
    <submittedName>
        <fullName evidence="11">ABC transporter domain-containing protein</fullName>
    </submittedName>
</protein>
<dbReference type="PANTHER" id="PTHR11384">
    <property type="entry name" value="ATP-BINDING CASSETTE, SUB-FAMILY D MEMBER"/>
    <property type="match status" value="1"/>
</dbReference>
<evidence type="ECO:0000256" key="1">
    <source>
        <dbReference type="ARBA" id="ARBA00004651"/>
    </source>
</evidence>
<name>I8RKD5_9FIRM</name>
<evidence type="ECO:0000256" key="3">
    <source>
        <dbReference type="ARBA" id="ARBA00022692"/>
    </source>
</evidence>
<gene>
    <name evidence="11" type="ORF">FB4_2267</name>
</gene>
<keyword evidence="5" id="KW-0067">ATP-binding</keyword>
<feature type="domain" description="ABC transmembrane type-1" evidence="10">
    <location>
        <begin position="27"/>
        <end position="330"/>
    </location>
</feature>
<dbReference type="GO" id="GO:0016887">
    <property type="term" value="F:ATP hydrolysis activity"/>
    <property type="evidence" value="ECO:0007669"/>
    <property type="project" value="InterPro"/>
</dbReference>
<dbReference type="EMBL" id="AKVJ01000006">
    <property type="protein sequence ID" value="EIW20648.1"/>
    <property type="molecule type" value="Genomic_DNA"/>
</dbReference>
<dbReference type="Gene3D" id="3.40.50.300">
    <property type="entry name" value="P-loop containing nucleotide triphosphate hydrolases"/>
    <property type="match status" value="1"/>
</dbReference>
<dbReference type="SUPFAM" id="SSF52540">
    <property type="entry name" value="P-loop containing nucleoside triphosphate hydrolases"/>
    <property type="match status" value="1"/>
</dbReference>
<dbReference type="PROSITE" id="PS50929">
    <property type="entry name" value="ABC_TM1F"/>
    <property type="match status" value="1"/>
</dbReference>
<dbReference type="SUPFAM" id="SSF90123">
    <property type="entry name" value="ABC transporter transmembrane region"/>
    <property type="match status" value="1"/>
</dbReference>
<dbReference type="InterPro" id="IPR036640">
    <property type="entry name" value="ABC1_TM_sf"/>
</dbReference>
<feature type="transmembrane region" description="Helical" evidence="8">
    <location>
        <begin position="147"/>
        <end position="166"/>
    </location>
</feature>
<dbReference type="CDD" id="cd03223">
    <property type="entry name" value="ABCD_peroxisomal_ALDP"/>
    <property type="match status" value="1"/>
</dbReference>
<evidence type="ECO:0000256" key="8">
    <source>
        <dbReference type="SAM" id="Phobius"/>
    </source>
</evidence>
<dbReference type="InterPro" id="IPR017871">
    <property type="entry name" value="ABC_transporter-like_CS"/>
</dbReference>
<dbReference type="Proteomes" id="UP000004324">
    <property type="component" value="Unassembled WGS sequence"/>
</dbReference>
<feature type="transmembrane region" description="Helical" evidence="8">
    <location>
        <begin position="70"/>
        <end position="89"/>
    </location>
</feature>
<dbReference type="PROSITE" id="PS50893">
    <property type="entry name" value="ABC_TRANSPORTER_2"/>
    <property type="match status" value="1"/>
</dbReference>
<keyword evidence="7 8" id="KW-0472">Membrane</keyword>
<evidence type="ECO:0000313" key="11">
    <source>
        <dbReference type="EMBL" id="EIW20648.1"/>
    </source>
</evidence>
<dbReference type="InterPro" id="IPR003439">
    <property type="entry name" value="ABC_transporter-like_ATP-bd"/>
</dbReference>
<evidence type="ECO:0000256" key="6">
    <source>
        <dbReference type="ARBA" id="ARBA00022989"/>
    </source>
</evidence>
<dbReference type="InterPro" id="IPR003593">
    <property type="entry name" value="AAA+_ATPase"/>
</dbReference>
<keyword evidence="12" id="KW-1185">Reference proteome</keyword>
<evidence type="ECO:0000259" key="9">
    <source>
        <dbReference type="PROSITE" id="PS50893"/>
    </source>
</evidence>
<dbReference type="InterPro" id="IPR050835">
    <property type="entry name" value="ABC_transporter_sub-D"/>
</dbReference>
<evidence type="ECO:0000259" key="10">
    <source>
        <dbReference type="PROSITE" id="PS50929"/>
    </source>
</evidence>
<reference evidence="11 12" key="1">
    <citation type="journal article" date="2012" name="J. Bacteriol.">
        <title>Draft Genome Sequences for Two Metal-Reducing Pelosinus fermentans Strains Isolated from a Cr(VI)-Contaminated Site and for Type Strain R7.</title>
        <authorList>
            <person name="Brown S.D."/>
            <person name="Podar M."/>
            <person name="Klingeman D.M."/>
            <person name="Johnson C.M."/>
            <person name="Yang Z.K."/>
            <person name="Utturkar S.M."/>
            <person name="Land M.L."/>
            <person name="Mosher J.J."/>
            <person name="Hurt R.A.Jr."/>
            <person name="Phelps T.J."/>
            <person name="Palumbo A.V."/>
            <person name="Arkin A.P."/>
            <person name="Hazen T.C."/>
            <person name="Elias D.A."/>
        </authorList>
    </citation>
    <scope>NUCLEOTIDE SEQUENCE [LARGE SCALE GENOMIC DNA]</scope>
    <source>
        <strain evidence="11 12">B4</strain>
    </source>
</reference>
<evidence type="ECO:0000256" key="5">
    <source>
        <dbReference type="ARBA" id="ARBA00022840"/>
    </source>
</evidence>
<comment type="caution">
    <text evidence="11">The sequence shown here is derived from an EMBL/GenBank/DDBJ whole genome shotgun (WGS) entry which is preliminary data.</text>
</comment>
<proteinExistence type="predicted"/>
<dbReference type="RefSeq" id="WP_007931043.1">
    <property type="nucleotide sequence ID" value="NZ_AKVJ01000006.1"/>
</dbReference>
<dbReference type="PANTHER" id="PTHR11384:SF59">
    <property type="entry name" value="LYSOSOMAL COBALAMIN TRANSPORTER ABCD4"/>
    <property type="match status" value="1"/>
</dbReference>
<dbReference type="InterPro" id="IPR027417">
    <property type="entry name" value="P-loop_NTPase"/>
</dbReference>
<evidence type="ECO:0000256" key="4">
    <source>
        <dbReference type="ARBA" id="ARBA00022741"/>
    </source>
</evidence>
<dbReference type="GO" id="GO:0140359">
    <property type="term" value="F:ABC-type transporter activity"/>
    <property type="evidence" value="ECO:0007669"/>
    <property type="project" value="InterPro"/>
</dbReference>
<dbReference type="GO" id="GO:0005524">
    <property type="term" value="F:ATP binding"/>
    <property type="evidence" value="ECO:0007669"/>
    <property type="project" value="UniProtKB-KW"/>
</dbReference>
<accession>I8RKD5</accession>
<dbReference type="Pfam" id="PF00005">
    <property type="entry name" value="ABC_tran"/>
    <property type="match status" value="1"/>
</dbReference>
<evidence type="ECO:0000313" key="12">
    <source>
        <dbReference type="Proteomes" id="UP000004324"/>
    </source>
</evidence>
<keyword evidence="6 8" id="KW-1133">Transmembrane helix</keyword>
<dbReference type="OrthoDB" id="1672195at2"/>
<feature type="transmembrane region" description="Helical" evidence="8">
    <location>
        <begin position="186"/>
        <end position="202"/>
    </location>
</feature>
<feature type="domain" description="ABC transporter" evidence="9">
    <location>
        <begin position="367"/>
        <end position="569"/>
    </location>
</feature>
<dbReference type="AlphaFoldDB" id="I8RKD5"/>
<organism evidence="11 12">
    <name type="scientific">Pelosinus fermentans B4</name>
    <dbReference type="NCBI Taxonomy" id="1149862"/>
    <lineage>
        <taxon>Bacteria</taxon>
        <taxon>Bacillati</taxon>
        <taxon>Bacillota</taxon>
        <taxon>Negativicutes</taxon>
        <taxon>Selenomonadales</taxon>
        <taxon>Sporomusaceae</taxon>
        <taxon>Pelosinus</taxon>
    </lineage>
</organism>